<protein>
    <recommendedName>
        <fullName evidence="1">Telomerase reverse transcriptase</fullName>
        <ecNumber evidence="1">2.7.7.49</ecNumber>
    </recommendedName>
    <alternativeName>
        <fullName evidence="1">Telomerase catalytic subunit</fullName>
    </alternativeName>
</protein>
<organism evidence="3 4">
    <name type="scientific">Aspergillus ellipticus CBS 707.79</name>
    <dbReference type="NCBI Taxonomy" id="1448320"/>
    <lineage>
        <taxon>Eukaryota</taxon>
        <taxon>Fungi</taxon>
        <taxon>Dikarya</taxon>
        <taxon>Ascomycota</taxon>
        <taxon>Pezizomycotina</taxon>
        <taxon>Eurotiomycetes</taxon>
        <taxon>Eurotiomycetidae</taxon>
        <taxon>Eurotiales</taxon>
        <taxon>Aspergillaceae</taxon>
        <taxon>Aspergillus</taxon>
        <taxon>Aspergillus subgen. Circumdati</taxon>
    </lineage>
</organism>
<dbReference type="GO" id="GO:0000333">
    <property type="term" value="C:telomerase catalytic core complex"/>
    <property type="evidence" value="ECO:0007669"/>
    <property type="project" value="TreeGrafter"/>
</dbReference>
<keyword evidence="1" id="KW-0548">Nucleotidyltransferase</keyword>
<comment type="subcellular location">
    <subcellularLocation>
        <location evidence="1">Nucleus</location>
    </subcellularLocation>
    <subcellularLocation>
        <location evidence="1">Chromosome</location>
        <location evidence="1">Telomere</location>
    </subcellularLocation>
</comment>
<keyword evidence="4" id="KW-1185">Reference proteome</keyword>
<dbReference type="GO" id="GO:0007004">
    <property type="term" value="P:telomere maintenance via telomerase"/>
    <property type="evidence" value="ECO:0007669"/>
    <property type="project" value="TreeGrafter"/>
</dbReference>
<feature type="compositionally biased region" description="Basic and acidic residues" evidence="2">
    <location>
        <begin position="80"/>
        <end position="92"/>
    </location>
</feature>
<feature type="region of interest" description="Disordered" evidence="2">
    <location>
        <begin position="1"/>
        <end position="43"/>
    </location>
</feature>
<keyword evidence="1" id="KW-0539">Nucleus</keyword>
<dbReference type="EMBL" id="KZ825832">
    <property type="protein sequence ID" value="PYH96899.1"/>
    <property type="molecule type" value="Genomic_DNA"/>
</dbReference>
<dbReference type="GO" id="GO:0042162">
    <property type="term" value="F:telomeric DNA binding"/>
    <property type="evidence" value="ECO:0007669"/>
    <property type="project" value="TreeGrafter"/>
</dbReference>
<keyword evidence="1" id="KW-0808">Transferase</keyword>
<evidence type="ECO:0000256" key="2">
    <source>
        <dbReference type="SAM" id="MobiDB-lite"/>
    </source>
</evidence>
<comment type="catalytic activity">
    <reaction evidence="1">
        <text>DNA(n) + a 2'-deoxyribonucleoside 5'-triphosphate = DNA(n+1) + diphosphate</text>
        <dbReference type="Rhea" id="RHEA:22508"/>
        <dbReference type="Rhea" id="RHEA-COMP:17339"/>
        <dbReference type="Rhea" id="RHEA-COMP:17340"/>
        <dbReference type="ChEBI" id="CHEBI:33019"/>
        <dbReference type="ChEBI" id="CHEBI:61560"/>
        <dbReference type="ChEBI" id="CHEBI:173112"/>
        <dbReference type="EC" id="2.7.7.49"/>
    </reaction>
</comment>
<dbReference type="GO" id="GO:0000781">
    <property type="term" value="C:chromosome, telomeric region"/>
    <property type="evidence" value="ECO:0007669"/>
    <property type="project" value="UniProtKB-SubCell"/>
</dbReference>
<sequence length="455" mass="50848">MGKKRKRPVKGDRAQDKSSQTDSAPAPTCFKSQSSLSPDHPAGHSHPVISLYYPQTVPLRQYLLRQIPPSSKSRRRRIASVRDDCSAEASDDRSKDQCQGLANLLDSTLVGILKESPPTCNQERRRELIAFTQSQSKSKIIGTDSGPLCAQTEIVDFVVSSHFNRVSFSRHMPCHLLTRGFVRAREENTPACDIPGLVAQFPNDNVQKLKQAPWTEVLGLLGTNGEEIMLGLLLDCGVFTAVDEQRGIYFQLSGLPLSMLEPMNKVLASDPAPTNTTPFIKSGFALASGVRGNAETGHQKSAQAPAPIIFFRRRILYAPPTFDSRGKVHPGLKAHVLSHFPSNSLSDTIHVLKYVFPRQFGLHNIFTSMLSGQHMQTFKDYSSREEEISQSNRRKRPRTGADVGERSAWIEIPKRLHSAVELVRQLQNRHKHCSYAYLLNYYCSAEVWSHFLGED</sequence>
<evidence type="ECO:0000313" key="4">
    <source>
        <dbReference type="Proteomes" id="UP000247810"/>
    </source>
</evidence>
<comment type="function">
    <text evidence="1">Telomerase is a ribonucleoprotein enzyme essential for the replication of chromosome termini in most eukaryotes. It elongates telomeres. It is a reverse transcriptase that adds simple sequence repeats to chromosome ends by copying a template sequence within the RNA component of the enzyme.</text>
</comment>
<dbReference type="InterPro" id="IPR003545">
    <property type="entry name" value="Telomerase_RT"/>
</dbReference>
<feature type="region of interest" description="Disordered" evidence="2">
    <location>
        <begin position="68"/>
        <end position="92"/>
    </location>
</feature>
<keyword evidence="1" id="KW-0695">RNA-directed DNA polymerase</keyword>
<keyword evidence="1" id="KW-0158">Chromosome</keyword>
<comment type="similarity">
    <text evidence="1">Belongs to the reverse transcriptase family. Telomerase subfamily.</text>
</comment>
<evidence type="ECO:0000313" key="3">
    <source>
        <dbReference type="EMBL" id="PYH96899.1"/>
    </source>
</evidence>
<proteinExistence type="inferred from homology"/>
<feature type="region of interest" description="Disordered" evidence="2">
    <location>
        <begin position="381"/>
        <end position="402"/>
    </location>
</feature>
<name>A0A319DHY0_9EURO</name>
<dbReference type="Proteomes" id="UP000247810">
    <property type="component" value="Unassembled WGS sequence"/>
</dbReference>
<keyword evidence="1" id="KW-0460">Magnesium</keyword>
<keyword evidence="1" id="KW-0779">Telomere</keyword>
<dbReference type="PANTHER" id="PTHR12066:SF0">
    <property type="entry name" value="TELOMERASE REVERSE TRANSCRIPTASE"/>
    <property type="match status" value="1"/>
</dbReference>
<dbReference type="Gene3D" id="1.10.132.70">
    <property type="match status" value="1"/>
</dbReference>
<dbReference type="AlphaFoldDB" id="A0A319DHY0"/>
<evidence type="ECO:0000256" key="1">
    <source>
        <dbReference type="RuleBase" id="RU365061"/>
    </source>
</evidence>
<reference evidence="3 4" key="1">
    <citation type="submission" date="2018-02" db="EMBL/GenBank/DDBJ databases">
        <title>The genomes of Aspergillus section Nigri reveals drivers in fungal speciation.</title>
        <authorList>
            <consortium name="DOE Joint Genome Institute"/>
            <person name="Vesth T.C."/>
            <person name="Nybo J."/>
            <person name="Theobald S."/>
            <person name="Brandl J."/>
            <person name="Frisvad J.C."/>
            <person name="Nielsen K.F."/>
            <person name="Lyhne E.K."/>
            <person name="Kogle M.E."/>
            <person name="Kuo A."/>
            <person name="Riley R."/>
            <person name="Clum A."/>
            <person name="Nolan M."/>
            <person name="Lipzen A."/>
            <person name="Salamov A."/>
            <person name="Henrissat B."/>
            <person name="Wiebenga A."/>
            <person name="De vries R.P."/>
            <person name="Grigoriev I.V."/>
            <person name="Mortensen U.H."/>
            <person name="Andersen M.R."/>
            <person name="Baker S.E."/>
        </authorList>
    </citation>
    <scope>NUCLEOTIDE SEQUENCE [LARGE SCALE GENOMIC DNA]</scope>
    <source>
        <strain evidence="3 4">CBS 707.79</strain>
    </source>
</reference>
<dbReference type="GO" id="GO:0070034">
    <property type="term" value="F:telomerase RNA binding"/>
    <property type="evidence" value="ECO:0007669"/>
    <property type="project" value="TreeGrafter"/>
</dbReference>
<dbReference type="PANTHER" id="PTHR12066">
    <property type="entry name" value="TELOMERASE REVERSE TRANSCRIPTASE"/>
    <property type="match status" value="1"/>
</dbReference>
<dbReference type="STRING" id="1448320.A0A319DHY0"/>
<accession>A0A319DHY0</accession>
<dbReference type="GO" id="GO:0046872">
    <property type="term" value="F:metal ion binding"/>
    <property type="evidence" value="ECO:0007669"/>
    <property type="project" value="UniProtKB-KW"/>
</dbReference>
<gene>
    <name evidence="3" type="ORF">BO71DRAFT_319834</name>
</gene>
<dbReference type="VEuPathDB" id="FungiDB:BO71DRAFT_319834"/>
<keyword evidence="1" id="KW-0479">Metal-binding</keyword>
<dbReference type="EC" id="2.7.7.49" evidence="1"/>
<dbReference type="GO" id="GO:0003720">
    <property type="term" value="F:telomerase activity"/>
    <property type="evidence" value="ECO:0007669"/>
    <property type="project" value="InterPro"/>
</dbReference>
<dbReference type="OrthoDB" id="289721at2759"/>